<evidence type="ECO:0000256" key="4">
    <source>
        <dbReference type="SAM" id="SignalP"/>
    </source>
</evidence>
<evidence type="ECO:0000313" key="5">
    <source>
        <dbReference type="EMBL" id="AWI79282.1"/>
    </source>
</evidence>
<dbReference type="OrthoDB" id="9794826at2"/>
<evidence type="ECO:0000256" key="1">
    <source>
        <dbReference type="ARBA" id="ARBA00009023"/>
    </source>
</evidence>
<evidence type="ECO:0000313" key="6">
    <source>
        <dbReference type="Proteomes" id="UP000244902"/>
    </source>
</evidence>
<sequence>MKKTNQLLAALIASTGILFGASAQAQNAAPIVIKFSHVVAAETPKGKAAEMFRKLAEERTNGRVKVEVYPNSVLYKDKEELEALQLGAVQMLAPSTAKFGPLGFREFDAFALPFIFDNYDDVHKVLQGPIGGGLLKKLETRGLAGLAFWDSGFKQFTGNRAMHKPEDLKGMKIRIQSSKVIEEQMRSLGVLPQVMAFSELYTALQTGVIDGDEQSTPNIWTQKFYEVEKHMTVSNHGYTGYAVVTNKKFWDELPPEIRTELEGAMKDATAFANDVARKDNEAALEMIKSSGRMAVFTPTPQERNEWKRAMVKVHATMAPRVGQEFLESIYRETGFEVAKK</sequence>
<dbReference type="PIRSF" id="PIRSF006470">
    <property type="entry name" value="DctB"/>
    <property type="match status" value="1"/>
</dbReference>
<dbReference type="NCBIfam" id="TIGR00787">
    <property type="entry name" value="dctP"/>
    <property type="match status" value="1"/>
</dbReference>
<proteinExistence type="inferred from homology"/>
<dbReference type="NCBIfam" id="NF037995">
    <property type="entry name" value="TRAP_S1"/>
    <property type="match status" value="1"/>
</dbReference>
<dbReference type="AlphaFoldDB" id="A0A2U8GZZ8"/>
<dbReference type="Gene3D" id="3.40.190.170">
    <property type="entry name" value="Bacterial extracellular solute-binding protein, family 7"/>
    <property type="match status" value="1"/>
</dbReference>
<dbReference type="InterPro" id="IPR038404">
    <property type="entry name" value="TRAP_DctP_sf"/>
</dbReference>
<dbReference type="GO" id="GO:0055085">
    <property type="term" value="P:transmembrane transport"/>
    <property type="evidence" value="ECO:0007669"/>
    <property type="project" value="InterPro"/>
</dbReference>
<comment type="similarity">
    <text evidence="1">Belongs to the bacterial solute-binding protein 7 family.</text>
</comment>
<protein>
    <submittedName>
        <fullName evidence="5">C4-dicarboxylate ABC transporter</fullName>
    </submittedName>
</protein>
<dbReference type="RefSeq" id="WP_108972178.1">
    <property type="nucleotide sequence ID" value="NZ_CP022188.1"/>
</dbReference>
<keyword evidence="3 4" id="KW-0732">Signal</keyword>
<dbReference type="Pfam" id="PF03480">
    <property type="entry name" value="DctP"/>
    <property type="match status" value="1"/>
</dbReference>
<dbReference type="PANTHER" id="PTHR33376:SF7">
    <property type="entry name" value="C4-DICARBOXYLATE-BINDING PROTEIN DCTB"/>
    <property type="match status" value="1"/>
</dbReference>
<dbReference type="Proteomes" id="UP000244902">
    <property type="component" value="Chromosome"/>
</dbReference>
<accession>A0A2U8GZZ8</accession>
<name>A0A2U8GZZ8_9RHOO</name>
<evidence type="ECO:0000256" key="3">
    <source>
        <dbReference type="ARBA" id="ARBA00022729"/>
    </source>
</evidence>
<feature type="signal peptide" evidence="4">
    <location>
        <begin position="1"/>
        <end position="25"/>
    </location>
</feature>
<evidence type="ECO:0000256" key="2">
    <source>
        <dbReference type="ARBA" id="ARBA00022448"/>
    </source>
</evidence>
<feature type="chain" id="PRO_5016047731" evidence="4">
    <location>
        <begin position="26"/>
        <end position="340"/>
    </location>
</feature>
<dbReference type="EMBL" id="CP022188">
    <property type="protein sequence ID" value="AWI79282.1"/>
    <property type="molecule type" value="Genomic_DNA"/>
</dbReference>
<dbReference type="InterPro" id="IPR018389">
    <property type="entry name" value="DctP_fam"/>
</dbReference>
<keyword evidence="2" id="KW-0813">Transport</keyword>
<dbReference type="GO" id="GO:0015740">
    <property type="term" value="P:C4-dicarboxylate transport"/>
    <property type="evidence" value="ECO:0007669"/>
    <property type="project" value="TreeGrafter"/>
</dbReference>
<dbReference type="InterPro" id="IPR004682">
    <property type="entry name" value="TRAP_DctP"/>
</dbReference>
<dbReference type="PANTHER" id="PTHR33376">
    <property type="match status" value="1"/>
</dbReference>
<dbReference type="GO" id="GO:0030288">
    <property type="term" value="C:outer membrane-bounded periplasmic space"/>
    <property type="evidence" value="ECO:0007669"/>
    <property type="project" value="InterPro"/>
</dbReference>
<gene>
    <name evidence="5" type="ORF">CEW87_07835</name>
</gene>
<reference evidence="5 6" key="1">
    <citation type="submission" date="2017-06" db="EMBL/GenBank/DDBJ databases">
        <title>Azoarcus sp. TSNA42 complete genome sequence.</title>
        <authorList>
            <person name="Woo J.-H."/>
            <person name="Kim H.-S."/>
        </authorList>
    </citation>
    <scope>NUCLEOTIDE SEQUENCE [LARGE SCALE GENOMIC DNA]</scope>
    <source>
        <strain evidence="5 6">TSNA42</strain>
    </source>
</reference>
<dbReference type="CDD" id="cd13674">
    <property type="entry name" value="PBP2_TRAP_SBP_like_1"/>
    <property type="match status" value="1"/>
</dbReference>
<organism evidence="5 6">
    <name type="scientific">Parazoarcus communis</name>
    <dbReference type="NCBI Taxonomy" id="41977"/>
    <lineage>
        <taxon>Bacteria</taxon>
        <taxon>Pseudomonadati</taxon>
        <taxon>Pseudomonadota</taxon>
        <taxon>Betaproteobacteria</taxon>
        <taxon>Rhodocyclales</taxon>
        <taxon>Zoogloeaceae</taxon>
        <taxon>Parazoarcus</taxon>
    </lineage>
</organism>